<dbReference type="PROSITE" id="PS50949">
    <property type="entry name" value="HTH_GNTR"/>
    <property type="match status" value="1"/>
</dbReference>
<accession>A0A5N8WKU7</accession>
<dbReference type="AlphaFoldDB" id="A0A5N8WKU7"/>
<protein>
    <submittedName>
        <fullName evidence="5">GntR family transcriptional regulator</fullName>
    </submittedName>
</protein>
<evidence type="ECO:0000256" key="2">
    <source>
        <dbReference type="ARBA" id="ARBA00023125"/>
    </source>
</evidence>
<feature type="domain" description="HTH gntR-type" evidence="4">
    <location>
        <begin position="19"/>
        <end position="87"/>
    </location>
</feature>
<dbReference type="PANTHER" id="PTHR38445:SF7">
    <property type="entry name" value="GNTR-FAMILY TRANSCRIPTIONAL REGULATOR"/>
    <property type="match status" value="1"/>
</dbReference>
<sequence>MLPVSGVANVRRQSGETTTPLYVQIKVRLRADIASGLYARGEQLPPADQLGKKYGANKNTVLRALRMLRSEGIIDFGRGRGPVVLHSSHPMNMDDISAQLQQVVNLADVSGISRTAIISAIERMPRVVARHGRTQCGPLHAPQARRTL</sequence>
<organism evidence="5 6">
    <name type="scientific">Streptomyces acidicola</name>
    <dbReference type="NCBI Taxonomy" id="2596892"/>
    <lineage>
        <taxon>Bacteria</taxon>
        <taxon>Bacillati</taxon>
        <taxon>Actinomycetota</taxon>
        <taxon>Actinomycetes</taxon>
        <taxon>Kitasatosporales</taxon>
        <taxon>Streptomycetaceae</taxon>
        <taxon>Streptomyces</taxon>
    </lineage>
</organism>
<keyword evidence="1" id="KW-0805">Transcription regulation</keyword>
<name>A0A5N8WKU7_9ACTN</name>
<reference evidence="5 6" key="1">
    <citation type="submission" date="2019-09" db="EMBL/GenBank/DDBJ databases">
        <authorList>
            <person name="Duangmal K."/>
            <person name="Teo W.F.A."/>
            <person name="Lipun K."/>
        </authorList>
    </citation>
    <scope>NUCLEOTIDE SEQUENCE [LARGE SCALE GENOMIC DNA]</scope>
    <source>
        <strain evidence="5 6">K1PN6</strain>
    </source>
</reference>
<dbReference type="Gene3D" id="1.10.10.10">
    <property type="entry name" value="Winged helix-like DNA-binding domain superfamily/Winged helix DNA-binding domain"/>
    <property type="match status" value="1"/>
</dbReference>
<dbReference type="GO" id="GO:0003700">
    <property type="term" value="F:DNA-binding transcription factor activity"/>
    <property type="evidence" value="ECO:0007669"/>
    <property type="project" value="InterPro"/>
</dbReference>
<dbReference type="SMART" id="SM00345">
    <property type="entry name" value="HTH_GNTR"/>
    <property type="match status" value="1"/>
</dbReference>
<evidence type="ECO:0000313" key="5">
    <source>
        <dbReference type="EMBL" id="MPY47732.1"/>
    </source>
</evidence>
<keyword evidence="3" id="KW-0804">Transcription</keyword>
<evidence type="ECO:0000256" key="3">
    <source>
        <dbReference type="ARBA" id="ARBA00023163"/>
    </source>
</evidence>
<evidence type="ECO:0000313" key="6">
    <source>
        <dbReference type="Proteomes" id="UP000373149"/>
    </source>
</evidence>
<dbReference type="GO" id="GO:0003677">
    <property type="term" value="F:DNA binding"/>
    <property type="evidence" value="ECO:0007669"/>
    <property type="project" value="UniProtKB-KW"/>
</dbReference>
<keyword evidence="2" id="KW-0238">DNA-binding</keyword>
<evidence type="ECO:0000259" key="4">
    <source>
        <dbReference type="PROSITE" id="PS50949"/>
    </source>
</evidence>
<comment type="caution">
    <text evidence="5">The sequence shown here is derived from an EMBL/GenBank/DDBJ whole genome shotgun (WGS) entry which is preliminary data.</text>
</comment>
<dbReference type="EMBL" id="VMNX01000005">
    <property type="protein sequence ID" value="MPY47732.1"/>
    <property type="molecule type" value="Genomic_DNA"/>
</dbReference>
<dbReference type="InterPro" id="IPR036388">
    <property type="entry name" value="WH-like_DNA-bd_sf"/>
</dbReference>
<dbReference type="PANTHER" id="PTHR38445">
    <property type="entry name" value="HTH-TYPE TRANSCRIPTIONAL REPRESSOR YTRA"/>
    <property type="match status" value="1"/>
</dbReference>
<dbReference type="InterPro" id="IPR036390">
    <property type="entry name" value="WH_DNA-bd_sf"/>
</dbReference>
<dbReference type="Proteomes" id="UP000373149">
    <property type="component" value="Unassembled WGS sequence"/>
</dbReference>
<dbReference type="InterPro" id="IPR000524">
    <property type="entry name" value="Tscrpt_reg_HTH_GntR"/>
</dbReference>
<keyword evidence="6" id="KW-1185">Reference proteome</keyword>
<proteinExistence type="predicted"/>
<gene>
    <name evidence="5" type="ORF">FPZ41_03645</name>
</gene>
<evidence type="ECO:0000256" key="1">
    <source>
        <dbReference type="ARBA" id="ARBA00023015"/>
    </source>
</evidence>
<dbReference type="CDD" id="cd07377">
    <property type="entry name" value="WHTH_GntR"/>
    <property type="match status" value="1"/>
</dbReference>
<dbReference type="RefSeq" id="WP_152859013.1">
    <property type="nucleotide sequence ID" value="NZ_VMNX01000005.1"/>
</dbReference>
<dbReference type="SUPFAM" id="SSF46785">
    <property type="entry name" value="Winged helix' DNA-binding domain"/>
    <property type="match status" value="1"/>
</dbReference>
<dbReference type="Pfam" id="PF00392">
    <property type="entry name" value="GntR"/>
    <property type="match status" value="1"/>
</dbReference>